<dbReference type="EMBL" id="CAJVPT010007565">
    <property type="protein sequence ID" value="CAG8542828.1"/>
    <property type="molecule type" value="Genomic_DNA"/>
</dbReference>
<reference evidence="1" key="1">
    <citation type="submission" date="2021-06" db="EMBL/GenBank/DDBJ databases">
        <authorList>
            <person name="Kallberg Y."/>
            <person name="Tangrot J."/>
            <person name="Rosling A."/>
        </authorList>
    </citation>
    <scope>NUCLEOTIDE SEQUENCE</scope>
    <source>
        <strain evidence="1">CL356</strain>
    </source>
</reference>
<evidence type="ECO:0000313" key="2">
    <source>
        <dbReference type="Proteomes" id="UP000789525"/>
    </source>
</evidence>
<accession>A0ACA9LSF7</accession>
<feature type="non-terminal residue" evidence="1">
    <location>
        <position position="648"/>
    </location>
</feature>
<proteinExistence type="predicted"/>
<name>A0ACA9LSF7_9GLOM</name>
<dbReference type="Proteomes" id="UP000789525">
    <property type="component" value="Unassembled WGS sequence"/>
</dbReference>
<comment type="caution">
    <text evidence="1">The sequence shown here is derived from an EMBL/GenBank/DDBJ whole genome shotgun (WGS) entry which is preliminary data.</text>
</comment>
<keyword evidence="2" id="KW-1185">Reference proteome</keyword>
<protein>
    <submittedName>
        <fullName evidence="1">13930_t:CDS:1</fullName>
    </submittedName>
</protein>
<gene>
    <name evidence="1" type="ORF">ACOLOM_LOCUS4540</name>
</gene>
<evidence type="ECO:0000313" key="1">
    <source>
        <dbReference type="EMBL" id="CAG8542828.1"/>
    </source>
</evidence>
<organism evidence="1 2">
    <name type="scientific">Acaulospora colombiana</name>
    <dbReference type="NCBI Taxonomy" id="27376"/>
    <lineage>
        <taxon>Eukaryota</taxon>
        <taxon>Fungi</taxon>
        <taxon>Fungi incertae sedis</taxon>
        <taxon>Mucoromycota</taxon>
        <taxon>Glomeromycotina</taxon>
        <taxon>Glomeromycetes</taxon>
        <taxon>Diversisporales</taxon>
        <taxon>Acaulosporaceae</taxon>
        <taxon>Acaulospora</taxon>
    </lineage>
</organism>
<sequence>MDYFMNLRNRIAPQRVQPTHAEQLAKFKKSWDYIRQTQLKNEDSGHAEISDISHHLRQMVDLLVDEGLRLEDVNTGLCMEEFLRNKILDELVKYAKSDIPKGIRGEIIKTFGSMINLLDDRFLVHNAVHHPTISLLRTCVHDIHDDPGDKYDEELVDLMYHICSKIHSFPALLNIFFHDTHWLTTPQKTYLKKESENSPSNNDHDGNSEEIPPPENCTSTAPTKTTEFTEDPEKPEYEFLLFTYLLQFLHKEGRSGEYARYGLLFIIELAEGPLADFISESDFATIMAAGLGALYSQLPRKLMVRSSGGGLTNAALLGFGDIAGVELERLRANNIQVSSSPEFMNQLDSFLKLMEFCQDVLNICPNADISLALLQNVKTNFLENILYPSILECSDNDGSAVAVISYIDIIMQTLSQEDLVDVVVGFLMDSDGDDEEFWKQATVNKFAKRQSTINLFEGIEASPIKSSPYFTASGRFTLKDLIFSRLRSSSEQTVIATLKLLHTVISKHCRYSLKLLNIELDEHATCFPRPTYLFDEFHDLHSGFSHLNKKTTISHHLKELDLFSSLISAIDTTKNPSILTNGYESYVRDAEMIIEADTCYRNGLDVEWTEDGPTRPKSNKSNKKSLLKKGNSRGMSGVRKRRLNPTDR</sequence>